<dbReference type="GO" id="GO:0005886">
    <property type="term" value="C:plasma membrane"/>
    <property type="evidence" value="ECO:0007669"/>
    <property type="project" value="UniProtKB-SubCell"/>
</dbReference>
<dbReference type="GO" id="GO:0006465">
    <property type="term" value="P:signal peptide processing"/>
    <property type="evidence" value="ECO:0007669"/>
    <property type="project" value="TreeGrafter"/>
</dbReference>
<comment type="subcellular location">
    <subcellularLocation>
        <location evidence="1">Cell membrane</location>
        <topology evidence="1">Multi-pass membrane protein</topology>
    </subcellularLocation>
</comment>
<keyword evidence="11" id="KW-1185">Reference proteome</keyword>
<name>A0A0U4FR87_9BACI</name>
<evidence type="ECO:0000259" key="8">
    <source>
        <dbReference type="Pfam" id="PF01478"/>
    </source>
</evidence>
<feature type="transmembrane region" description="Helical" evidence="7">
    <location>
        <begin position="122"/>
        <end position="141"/>
    </location>
</feature>
<feature type="transmembrane region" description="Helical" evidence="7">
    <location>
        <begin position="224"/>
        <end position="247"/>
    </location>
</feature>
<feature type="domain" description="Prepilin peptidase A24 N-terminal" evidence="9">
    <location>
        <begin position="11"/>
        <end position="93"/>
    </location>
</feature>
<dbReference type="EMBL" id="CP013862">
    <property type="protein sequence ID" value="ALX48357.1"/>
    <property type="molecule type" value="Genomic_DNA"/>
</dbReference>
<dbReference type="Pfam" id="PF01478">
    <property type="entry name" value="Peptidase_A24"/>
    <property type="match status" value="1"/>
</dbReference>
<dbReference type="Pfam" id="PF06750">
    <property type="entry name" value="A24_N_bact"/>
    <property type="match status" value="1"/>
</dbReference>
<keyword evidence="4 7" id="KW-0812">Transmembrane</keyword>
<feature type="transmembrane region" description="Helical" evidence="7">
    <location>
        <begin position="6"/>
        <end position="27"/>
    </location>
</feature>
<evidence type="ECO:0000256" key="1">
    <source>
        <dbReference type="ARBA" id="ARBA00004651"/>
    </source>
</evidence>
<dbReference type="PANTHER" id="PTHR30487">
    <property type="entry name" value="TYPE 4 PREPILIN-LIKE PROTEINS LEADER PEPTIDE-PROCESSING ENZYME"/>
    <property type="match status" value="1"/>
</dbReference>
<protein>
    <submittedName>
        <fullName evidence="10">Prepilin peptidase</fullName>
    </submittedName>
</protein>
<dbReference type="STRING" id="1472767.AOX59_06880"/>
<keyword evidence="6 7" id="KW-0472">Membrane</keyword>
<evidence type="ECO:0000256" key="7">
    <source>
        <dbReference type="SAM" id="Phobius"/>
    </source>
</evidence>
<gene>
    <name evidence="10" type="ORF">AOX59_06880</name>
</gene>
<dbReference type="GO" id="GO:0004190">
    <property type="term" value="F:aspartic-type endopeptidase activity"/>
    <property type="evidence" value="ECO:0007669"/>
    <property type="project" value="InterPro"/>
</dbReference>
<accession>A0A0U4FR87</accession>
<proteinExistence type="inferred from homology"/>
<dbReference type="OrthoDB" id="9789291at2"/>
<feature type="transmembrane region" description="Helical" evidence="7">
    <location>
        <begin position="179"/>
        <end position="212"/>
    </location>
</feature>
<dbReference type="InterPro" id="IPR010627">
    <property type="entry name" value="Prepilin_pept_A24_N"/>
</dbReference>
<organism evidence="10 11">
    <name type="scientific">Lentibacillus amyloliquefaciens</name>
    <dbReference type="NCBI Taxonomy" id="1472767"/>
    <lineage>
        <taxon>Bacteria</taxon>
        <taxon>Bacillati</taxon>
        <taxon>Bacillota</taxon>
        <taxon>Bacilli</taxon>
        <taxon>Bacillales</taxon>
        <taxon>Bacillaceae</taxon>
        <taxon>Lentibacillus</taxon>
    </lineage>
</organism>
<evidence type="ECO:0000256" key="5">
    <source>
        <dbReference type="ARBA" id="ARBA00022989"/>
    </source>
</evidence>
<evidence type="ECO:0000313" key="11">
    <source>
        <dbReference type="Proteomes" id="UP000050331"/>
    </source>
</evidence>
<dbReference type="InterPro" id="IPR050882">
    <property type="entry name" value="Prepilin_peptidase/N-MTase"/>
</dbReference>
<dbReference type="Proteomes" id="UP000050331">
    <property type="component" value="Chromosome"/>
</dbReference>
<feature type="transmembrane region" description="Helical" evidence="7">
    <location>
        <begin position="74"/>
        <end position="92"/>
    </location>
</feature>
<dbReference type="KEGG" id="lao:AOX59_06880"/>
<evidence type="ECO:0000313" key="10">
    <source>
        <dbReference type="EMBL" id="ALX48357.1"/>
    </source>
</evidence>
<evidence type="ECO:0000256" key="4">
    <source>
        <dbReference type="ARBA" id="ARBA00022692"/>
    </source>
</evidence>
<feature type="transmembrane region" description="Helical" evidence="7">
    <location>
        <begin position="98"/>
        <end position="115"/>
    </location>
</feature>
<dbReference type="PANTHER" id="PTHR30487:SF0">
    <property type="entry name" value="PREPILIN LEADER PEPTIDASE_N-METHYLTRANSFERASE-RELATED"/>
    <property type="match status" value="1"/>
</dbReference>
<evidence type="ECO:0000256" key="6">
    <source>
        <dbReference type="ARBA" id="ARBA00023136"/>
    </source>
</evidence>
<dbReference type="InterPro" id="IPR000045">
    <property type="entry name" value="Prepilin_IV_endopep_pep"/>
</dbReference>
<feature type="domain" description="Prepilin type IV endopeptidase peptidase" evidence="8">
    <location>
        <begin position="104"/>
        <end position="208"/>
    </location>
</feature>
<dbReference type="Gene3D" id="1.20.120.1220">
    <property type="match status" value="1"/>
</dbReference>
<comment type="similarity">
    <text evidence="2">Belongs to the peptidase A24 family.</text>
</comment>
<keyword evidence="3" id="KW-1003">Cell membrane</keyword>
<feature type="transmembrane region" description="Helical" evidence="7">
    <location>
        <begin position="147"/>
        <end position="167"/>
    </location>
</feature>
<dbReference type="RefSeq" id="WP_068443731.1">
    <property type="nucleotide sequence ID" value="NZ_CP013862.1"/>
</dbReference>
<evidence type="ECO:0000256" key="3">
    <source>
        <dbReference type="ARBA" id="ARBA00022475"/>
    </source>
</evidence>
<dbReference type="AlphaFoldDB" id="A0A0U4FR87"/>
<evidence type="ECO:0000259" key="9">
    <source>
        <dbReference type="Pfam" id="PF06750"/>
    </source>
</evidence>
<keyword evidence="5 7" id="KW-1133">Transmembrane helix</keyword>
<sequence>MTNPLILLFFLLGMIFGSFFNVVGLRAPQKRSFASDRSICPHCKNQLSWYELIPILSYLFQLGKCRHCRSAISIMYPVIELITGLLFAFSYIKLGFQVELVTALLLMSLLVIIFVTDMKYMLIPNNVLLFFLPLLIFTRIINPLDPWWSSITGALSGMVIIAIIILASRGGMGGGDMKLFGILGIVLGFDKTLLTLFLSCVLGAVVGLVLLLTKVIDRKQAVPFGPYIVTAAVVAYFYGESLLGWYFNHFS</sequence>
<reference evidence="10 11" key="1">
    <citation type="submission" date="2016-01" db="EMBL/GenBank/DDBJ databases">
        <title>Complete genome sequence of strain Lentibacillus amyloliquefaciens LAM0015T isolated from saline sediment.</title>
        <authorList>
            <person name="Wang J.-L."/>
            <person name="He M.-X."/>
        </authorList>
    </citation>
    <scope>NUCLEOTIDE SEQUENCE [LARGE SCALE GENOMIC DNA]</scope>
    <source>
        <strain evidence="10 11">LAM0015</strain>
    </source>
</reference>
<evidence type="ECO:0000256" key="2">
    <source>
        <dbReference type="ARBA" id="ARBA00005801"/>
    </source>
</evidence>